<dbReference type="InterPro" id="IPR050245">
    <property type="entry name" value="PrsA_foldase"/>
</dbReference>
<dbReference type="SUPFAM" id="SSF54534">
    <property type="entry name" value="FKBP-like"/>
    <property type="match status" value="1"/>
</dbReference>
<evidence type="ECO:0000256" key="4">
    <source>
        <dbReference type="ARBA" id="ARBA00023110"/>
    </source>
</evidence>
<evidence type="ECO:0000256" key="6">
    <source>
        <dbReference type="PROSITE-ProRule" id="PRU00278"/>
    </source>
</evidence>
<comment type="caution">
    <text evidence="8">The sequence shown here is derived from an EMBL/GenBank/DDBJ whole genome shotgun (WGS) entry which is preliminary data.</text>
</comment>
<evidence type="ECO:0000259" key="7">
    <source>
        <dbReference type="PROSITE" id="PS50198"/>
    </source>
</evidence>
<gene>
    <name evidence="8" type="ORF">J2Z79_000428</name>
</gene>
<keyword evidence="3" id="KW-0732">Signal</keyword>
<evidence type="ECO:0000256" key="1">
    <source>
        <dbReference type="ARBA" id="ARBA00000971"/>
    </source>
</evidence>
<proteinExistence type="predicted"/>
<keyword evidence="5 6" id="KW-0413">Isomerase</keyword>
<dbReference type="Proteomes" id="UP001519289">
    <property type="component" value="Unassembled WGS sequence"/>
</dbReference>
<evidence type="ECO:0000256" key="2">
    <source>
        <dbReference type="ARBA" id="ARBA00013194"/>
    </source>
</evidence>
<dbReference type="GO" id="GO:0003755">
    <property type="term" value="F:peptidyl-prolyl cis-trans isomerase activity"/>
    <property type="evidence" value="ECO:0007669"/>
    <property type="project" value="UniProtKB-EC"/>
</dbReference>
<dbReference type="EMBL" id="JAGGLG010000002">
    <property type="protein sequence ID" value="MBP2017054.1"/>
    <property type="molecule type" value="Genomic_DNA"/>
</dbReference>
<dbReference type="PANTHER" id="PTHR47245:SF1">
    <property type="entry name" value="FOLDASE PROTEIN PRSA"/>
    <property type="match status" value="1"/>
</dbReference>
<evidence type="ECO:0000313" key="9">
    <source>
        <dbReference type="Proteomes" id="UP001519289"/>
    </source>
</evidence>
<protein>
    <recommendedName>
        <fullName evidence="2">peptidylprolyl isomerase</fullName>
        <ecNumber evidence="2">5.2.1.8</ecNumber>
    </recommendedName>
</protein>
<dbReference type="InterPro" id="IPR000297">
    <property type="entry name" value="PPIase_PpiC"/>
</dbReference>
<dbReference type="PROSITE" id="PS50198">
    <property type="entry name" value="PPIC_PPIASE_2"/>
    <property type="match status" value="1"/>
</dbReference>
<dbReference type="Gene3D" id="3.10.50.40">
    <property type="match status" value="1"/>
</dbReference>
<dbReference type="PANTHER" id="PTHR47245">
    <property type="entry name" value="PEPTIDYLPROLYL ISOMERASE"/>
    <property type="match status" value="1"/>
</dbReference>
<feature type="domain" description="PpiC" evidence="7">
    <location>
        <begin position="164"/>
        <end position="254"/>
    </location>
</feature>
<dbReference type="PROSITE" id="PS01096">
    <property type="entry name" value="PPIC_PPIASE_1"/>
    <property type="match status" value="1"/>
</dbReference>
<keyword evidence="4 6" id="KW-0697">Rotamase</keyword>
<dbReference type="SUPFAM" id="SSF109998">
    <property type="entry name" value="Triger factor/SurA peptide-binding domain-like"/>
    <property type="match status" value="1"/>
</dbReference>
<evidence type="ECO:0000313" key="8">
    <source>
        <dbReference type="EMBL" id="MBP2017054.1"/>
    </source>
</evidence>
<sequence>MASSSGGRMTTALAVAATLVIAGVGGYFLGTRTAQPGTGAEVVATVNGEKITQAELYEQLVDGYGSQVLENMILARLVNQEAAKAGVQVTDAEFEAELAKVKASFGGDLAYEQTIRQYFGMSDAQFRDYLRMQMTATRVLEKQLAPDDATLKQHFDQQQASEETRQIMARHILVATEEEAREIKAQLDGGADFATLARAKSTDPGSAENGGDLGMFGKGAMVEAFEQAAFALGDGQISEPVQSSYGWHIIQVTIPDFERDKEKIREQYVNEKVNERFTPWLTELRQNAHVTNKLG</sequence>
<dbReference type="Pfam" id="PF00639">
    <property type="entry name" value="Rotamase"/>
    <property type="match status" value="1"/>
</dbReference>
<name>A0ABS4JNE3_9FIRM</name>
<comment type="catalytic activity">
    <reaction evidence="1">
        <text>[protein]-peptidylproline (omega=180) = [protein]-peptidylproline (omega=0)</text>
        <dbReference type="Rhea" id="RHEA:16237"/>
        <dbReference type="Rhea" id="RHEA-COMP:10747"/>
        <dbReference type="Rhea" id="RHEA-COMP:10748"/>
        <dbReference type="ChEBI" id="CHEBI:83833"/>
        <dbReference type="ChEBI" id="CHEBI:83834"/>
        <dbReference type="EC" id="5.2.1.8"/>
    </reaction>
</comment>
<accession>A0ABS4JNE3</accession>
<reference evidence="8 9" key="1">
    <citation type="submission" date="2021-03" db="EMBL/GenBank/DDBJ databases">
        <title>Genomic Encyclopedia of Type Strains, Phase IV (KMG-IV): sequencing the most valuable type-strain genomes for metagenomic binning, comparative biology and taxonomic classification.</title>
        <authorList>
            <person name="Goeker M."/>
        </authorList>
    </citation>
    <scope>NUCLEOTIDE SEQUENCE [LARGE SCALE GENOMIC DNA]</scope>
    <source>
        <strain evidence="8 9">DSM 27138</strain>
    </source>
</reference>
<dbReference type="InterPro" id="IPR023058">
    <property type="entry name" value="PPIase_PpiC_CS"/>
</dbReference>
<dbReference type="EC" id="5.2.1.8" evidence="2"/>
<evidence type="ECO:0000256" key="3">
    <source>
        <dbReference type="ARBA" id="ARBA00022729"/>
    </source>
</evidence>
<dbReference type="Pfam" id="PF13624">
    <property type="entry name" value="SurA_N_3"/>
    <property type="match status" value="1"/>
</dbReference>
<organism evidence="8 9">
    <name type="scientific">Symbiobacterium terraclitae</name>
    <dbReference type="NCBI Taxonomy" id="557451"/>
    <lineage>
        <taxon>Bacteria</taxon>
        <taxon>Bacillati</taxon>
        <taxon>Bacillota</taxon>
        <taxon>Clostridia</taxon>
        <taxon>Eubacteriales</taxon>
        <taxon>Symbiobacteriaceae</taxon>
        <taxon>Symbiobacterium</taxon>
    </lineage>
</organism>
<dbReference type="InterPro" id="IPR046357">
    <property type="entry name" value="PPIase_dom_sf"/>
</dbReference>
<dbReference type="InterPro" id="IPR027304">
    <property type="entry name" value="Trigger_fact/SurA_dom_sf"/>
</dbReference>
<dbReference type="Gene3D" id="1.10.4030.10">
    <property type="entry name" value="Porin chaperone SurA, peptide-binding domain"/>
    <property type="match status" value="1"/>
</dbReference>
<evidence type="ECO:0000256" key="5">
    <source>
        <dbReference type="ARBA" id="ARBA00023235"/>
    </source>
</evidence>
<dbReference type="RefSeq" id="WP_209465204.1">
    <property type="nucleotide sequence ID" value="NZ_JAGGLG010000002.1"/>
</dbReference>
<keyword evidence="9" id="KW-1185">Reference proteome</keyword>